<dbReference type="Gene3D" id="3.30.160.670">
    <property type="match status" value="1"/>
</dbReference>
<feature type="domain" description="DUF4136" evidence="1">
    <location>
        <begin position="23"/>
        <end position="178"/>
    </location>
</feature>
<evidence type="ECO:0000313" key="3">
    <source>
        <dbReference type="Proteomes" id="UP001447008"/>
    </source>
</evidence>
<dbReference type="PROSITE" id="PS51257">
    <property type="entry name" value="PROKAR_LIPOPROTEIN"/>
    <property type="match status" value="1"/>
</dbReference>
<dbReference type="RefSeq" id="WP_342676486.1">
    <property type="nucleotide sequence ID" value="NZ_JBCGCU010000003.1"/>
</dbReference>
<accession>A0ABU9MTF3</accession>
<comment type="caution">
    <text evidence="2">The sequence shown here is derived from an EMBL/GenBank/DDBJ whole genome shotgun (WGS) entry which is preliminary data.</text>
</comment>
<keyword evidence="3" id="KW-1185">Reference proteome</keyword>
<evidence type="ECO:0000313" key="2">
    <source>
        <dbReference type="EMBL" id="MEM0514584.1"/>
    </source>
</evidence>
<reference evidence="2 3" key="1">
    <citation type="submission" date="2024-03" db="EMBL/GenBank/DDBJ databases">
        <title>Pseudoalteromonas qingdaonensis sp. nov., isolated from the intestines of marine benthic organisms.</title>
        <authorList>
            <person name="Lin X."/>
            <person name="Fang S."/>
            <person name="Hu X."/>
        </authorList>
    </citation>
    <scope>NUCLEOTIDE SEQUENCE [LARGE SCALE GENOMIC DNA]</scope>
    <source>
        <strain evidence="2 3">YIC-827</strain>
    </source>
</reference>
<dbReference type="InterPro" id="IPR025411">
    <property type="entry name" value="DUF4136"/>
</dbReference>
<evidence type="ECO:0000259" key="1">
    <source>
        <dbReference type="Pfam" id="PF13590"/>
    </source>
</evidence>
<gene>
    <name evidence="2" type="ORF">WCN91_03870</name>
</gene>
<sequence>MKNLLAAGVLMLLSACVSGPDFDYDKSVNFTQYKSFAWFPDASLTSGASNYQISELMERRVRQAVNDELSAKGMSMVAADQADVLINYHASVEKKVDVDTFTTGYSARWNYWGMGYNVQTTTREYEVGTLVIDVVDRASNQLVWRAAKEGRLKKNQTPSERTAVIRESVAEIFSNYPPGTNQ</sequence>
<name>A0ABU9MTF3_9GAMM</name>
<dbReference type="Pfam" id="PF13590">
    <property type="entry name" value="DUF4136"/>
    <property type="match status" value="1"/>
</dbReference>
<proteinExistence type="predicted"/>
<protein>
    <submittedName>
        <fullName evidence="2">DUF4136 domain-containing protein</fullName>
    </submittedName>
</protein>
<dbReference type="Proteomes" id="UP001447008">
    <property type="component" value="Unassembled WGS sequence"/>
</dbReference>
<organism evidence="2 3">
    <name type="scientific">Pseudoalteromonas qingdaonensis</name>
    <dbReference type="NCBI Taxonomy" id="3131913"/>
    <lineage>
        <taxon>Bacteria</taxon>
        <taxon>Pseudomonadati</taxon>
        <taxon>Pseudomonadota</taxon>
        <taxon>Gammaproteobacteria</taxon>
        <taxon>Alteromonadales</taxon>
        <taxon>Pseudoalteromonadaceae</taxon>
        <taxon>Pseudoalteromonas</taxon>
    </lineage>
</organism>
<dbReference type="EMBL" id="JBCGCU010000003">
    <property type="protein sequence ID" value="MEM0514584.1"/>
    <property type="molecule type" value="Genomic_DNA"/>
</dbReference>